<protein>
    <submittedName>
        <fullName evidence="1">Uncharacterized protein</fullName>
    </submittedName>
</protein>
<comment type="caution">
    <text evidence="1">The sequence shown here is derived from an EMBL/GenBank/DDBJ whole genome shotgun (WGS) entry which is preliminary data.</text>
</comment>
<organism evidence="1 2">
    <name type="scientific">Sphingobacterium phlebotomi</name>
    <dbReference type="NCBI Taxonomy" id="2605433"/>
    <lineage>
        <taxon>Bacteria</taxon>
        <taxon>Pseudomonadati</taxon>
        <taxon>Bacteroidota</taxon>
        <taxon>Sphingobacteriia</taxon>
        <taxon>Sphingobacteriales</taxon>
        <taxon>Sphingobacteriaceae</taxon>
        <taxon>Sphingobacterium</taxon>
    </lineage>
</organism>
<name>A0A5D4H4J3_9SPHI</name>
<evidence type="ECO:0000313" key="1">
    <source>
        <dbReference type="EMBL" id="TYR35588.1"/>
    </source>
</evidence>
<accession>A0A5D4H4J3</accession>
<dbReference type="Proteomes" id="UP000322362">
    <property type="component" value="Unassembled WGS sequence"/>
</dbReference>
<dbReference type="EMBL" id="VTAV01000008">
    <property type="protein sequence ID" value="TYR35588.1"/>
    <property type="molecule type" value="Genomic_DNA"/>
</dbReference>
<evidence type="ECO:0000313" key="2">
    <source>
        <dbReference type="Proteomes" id="UP000322362"/>
    </source>
</evidence>
<dbReference type="RefSeq" id="WP_148919614.1">
    <property type="nucleotide sequence ID" value="NZ_VTAV01000008.1"/>
</dbReference>
<proteinExistence type="predicted"/>
<sequence length="302" mass="34888">MTGFQTGLLLLISIPLSSIGQTKQMALTDLKTLLYSEKEWIKVHTAEFLLWENCYVEEVRTEFLKEEERFARIPKYRIGVWRVLAQTAVDKKDKQYWIDKIIAAYRNPEGKDRLHAIETLAKLQVPVVQDQPEGDKGSFQLYSLWNYALRSEQTKQEVKHVLIKDLVSERLTELEMHVTSYILRYIGPLADDEYMQIEAWMRKEDMKIALRSNLLATLLIAGPENQSVSVTRSLKEELYAMRNEGEAIPHMMMALAQKGDLNDRKIVADLYTAMRDMKSGGYNTDLHATAAYMAFKVLECVK</sequence>
<gene>
    <name evidence="1" type="ORF">FXV77_12785</name>
</gene>
<dbReference type="AlphaFoldDB" id="A0A5D4H4J3"/>
<reference evidence="1 2" key="1">
    <citation type="submission" date="2019-08" db="EMBL/GenBank/DDBJ databases">
        <title>Phlebobacter frassis gen. nov. sp. nov., a new member of family Sphingobacteriaceae isolated from sand fly rearing media.</title>
        <authorList>
            <person name="Kakumanu M.L."/>
            <person name="Marayati B.F."/>
            <person name="Wada-Katsumata A."/>
            <person name="Wasserberg G."/>
            <person name="Schal C."/>
            <person name="Apperson C.S."/>
            <person name="Ponnusamy L."/>
        </authorList>
    </citation>
    <scope>NUCLEOTIDE SEQUENCE [LARGE SCALE GENOMIC DNA]</scope>
    <source>
        <strain evidence="1 2">SSI9</strain>
    </source>
</reference>
<keyword evidence="2" id="KW-1185">Reference proteome</keyword>